<dbReference type="EMBL" id="CAJVQB010006569">
    <property type="protein sequence ID" value="CAG8687476.1"/>
    <property type="molecule type" value="Genomic_DNA"/>
</dbReference>
<proteinExistence type="predicted"/>
<evidence type="ECO:0000256" key="1">
    <source>
        <dbReference type="SAM" id="MobiDB-lite"/>
    </source>
</evidence>
<sequence>NNMICVSNTSPKQPKITKSFLQTCCQTTEESQTGSKEKEPKLLEKQQPRPCNKSSMESFIKHAQSTTHSGSSSKSQNTNHKPLLIINPINSVIPVENNAMFDFSKEGAKKQRKIFQSEPQPIDPKKELQKKLRREVLLFTLMANGKISVLVEKCIAEIEKRGLEEVGMYHVPGIAGYYPSKDIICYTSSHTRNKTWYKVPDNYIVETSWEKGHIVECEIEYQSNKPVFRIKFKENSQQYIIESNESPSKVANDYLNVKKKSSNTRSRISGIHVFGLHIINVEHEWKHKKKKKRPYALKLFNLLSEFMKTKCLHAFFMQVGKIFESEALNFYNQIDQPVLQEVQFNVQSKNYSAIYYNEKEQNIDTFVNVINKGLISCDAYRDLTALEAGLPREYNVTNDIEKEMLQYVGKVGYRPITNILLYIILDLVKKNTLNKNNPIVHLRISEDRWNVGKKIKYVMITCAILDDILNIYQAECHYMIVLYPGRENYETLQNAMEPMINELHIDLSTHAIDKVYTIKKSMDQLKSTRPLPGHRKAPLLPMIPLKHYVLNKLCIMLRIWDRLWSLNHSIHNWSNMALMGDDKETVMRNFNFEVIFDKEWSTLINCFWREFDALYIAIKQPETNTNFFAIQAKNWLSLFFTLIKVSPTQFITPKTMKDSGDSAERKSAIFEILSYENWSMYFAQKSTSNLDSKR</sequence>
<feature type="compositionally biased region" description="Basic and acidic residues" evidence="1">
    <location>
        <begin position="35"/>
        <end position="47"/>
    </location>
</feature>
<gene>
    <name evidence="2" type="ORF">GMARGA_LOCUS11292</name>
</gene>
<comment type="caution">
    <text evidence="2">The sequence shown here is derived from an EMBL/GenBank/DDBJ whole genome shotgun (WGS) entry which is preliminary data.</text>
</comment>
<name>A0ABN7UX11_GIGMA</name>
<reference evidence="2 3" key="1">
    <citation type="submission" date="2021-06" db="EMBL/GenBank/DDBJ databases">
        <authorList>
            <person name="Kallberg Y."/>
            <person name="Tangrot J."/>
            <person name="Rosling A."/>
        </authorList>
    </citation>
    <scope>NUCLEOTIDE SEQUENCE [LARGE SCALE GENOMIC DNA]</scope>
    <source>
        <strain evidence="2 3">120-4 pot B 10/14</strain>
    </source>
</reference>
<feature type="region of interest" description="Disordered" evidence="1">
    <location>
        <begin position="61"/>
        <end position="80"/>
    </location>
</feature>
<feature type="non-terminal residue" evidence="2">
    <location>
        <position position="1"/>
    </location>
</feature>
<evidence type="ECO:0000313" key="3">
    <source>
        <dbReference type="Proteomes" id="UP000789901"/>
    </source>
</evidence>
<accession>A0ABN7UX11</accession>
<feature type="region of interest" description="Disordered" evidence="1">
    <location>
        <begin position="29"/>
        <end position="55"/>
    </location>
</feature>
<dbReference type="Proteomes" id="UP000789901">
    <property type="component" value="Unassembled WGS sequence"/>
</dbReference>
<feature type="compositionally biased region" description="Low complexity" evidence="1">
    <location>
        <begin position="64"/>
        <end position="80"/>
    </location>
</feature>
<evidence type="ECO:0000313" key="2">
    <source>
        <dbReference type="EMBL" id="CAG8687476.1"/>
    </source>
</evidence>
<keyword evidence="3" id="KW-1185">Reference proteome</keyword>
<organism evidence="2 3">
    <name type="scientific">Gigaspora margarita</name>
    <dbReference type="NCBI Taxonomy" id="4874"/>
    <lineage>
        <taxon>Eukaryota</taxon>
        <taxon>Fungi</taxon>
        <taxon>Fungi incertae sedis</taxon>
        <taxon>Mucoromycota</taxon>
        <taxon>Glomeromycotina</taxon>
        <taxon>Glomeromycetes</taxon>
        <taxon>Diversisporales</taxon>
        <taxon>Gigasporaceae</taxon>
        <taxon>Gigaspora</taxon>
    </lineage>
</organism>
<protein>
    <submittedName>
        <fullName evidence="2">3402_t:CDS:1</fullName>
    </submittedName>
</protein>